<organism evidence="3 4">
    <name type="scientific">Methylocystis bryophila</name>
    <dbReference type="NCBI Taxonomy" id="655015"/>
    <lineage>
        <taxon>Bacteria</taxon>
        <taxon>Pseudomonadati</taxon>
        <taxon>Pseudomonadota</taxon>
        <taxon>Alphaproteobacteria</taxon>
        <taxon>Hyphomicrobiales</taxon>
        <taxon>Methylocystaceae</taxon>
        <taxon>Methylocystis</taxon>
    </lineage>
</organism>
<evidence type="ECO:0000313" key="4">
    <source>
        <dbReference type="Proteomes" id="UP000193978"/>
    </source>
</evidence>
<gene>
    <name evidence="3" type="ORF">B1812_09225</name>
</gene>
<name>A0A1W6MUI7_9HYPH</name>
<proteinExistence type="predicted"/>
<evidence type="ECO:0000313" key="3">
    <source>
        <dbReference type="EMBL" id="ARN81232.1"/>
    </source>
</evidence>
<evidence type="ECO:0000259" key="2">
    <source>
        <dbReference type="Pfam" id="PF10276"/>
    </source>
</evidence>
<feature type="region of interest" description="Disordered" evidence="1">
    <location>
        <begin position="94"/>
        <end position="122"/>
    </location>
</feature>
<dbReference type="RefSeq" id="WP_085771324.1">
    <property type="nucleotide sequence ID" value="NZ_AP027149.1"/>
</dbReference>
<dbReference type="EMBL" id="CP019948">
    <property type="protein sequence ID" value="ARN81232.1"/>
    <property type="molecule type" value="Genomic_DNA"/>
</dbReference>
<protein>
    <recommendedName>
        <fullName evidence="2">Zinc finger CHCC-type domain-containing protein</fullName>
    </recommendedName>
</protein>
<feature type="domain" description="Zinc finger CHCC-type" evidence="2">
    <location>
        <begin position="24"/>
        <end position="58"/>
    </location>
</feature>
<dbReference type="OrthoDB" id="9807344at2"/>
<dbReference type="KEGG" id="mbry:B1812_09225"/>
<accession>A0A1W6MUI7</accession>
<dbReference type="STRING" id="655015.B1812_09225"/>
<dbReference type="AlphaFoldDB" id="A0A1W6MUI7"/>
<dbReference type="Gene3D" id="2.60.260.40">
    <property type="entry name" value="q5lls5 like domains"/>
    <property type="match status" value="1"/>
</dbReference>
<evidence type="ECO:0000256" key="1">
    <source>
        <dbReference type="SAM" id="MobiDB-lite"/>
    </source>
</evidence>
<dbReference type="Pfam" id="PF10276">
    <property type="entry name" value="zf-CHCC"/>
    <property type="match status" value="1"/>
</dbReference>
<keyword evidence="4" id="KW-1185">Reference proteome</keyword>
<sequence>MECYRPLHVHNQAGAASVRIGVKELMCIGALPPFDHPHVFIDLGEADEARCPYCATLFLFDARLGKTCDPSACAYTPELEAIYEAAEPFRETGMTQHAVVDPPRPVAQPAERSAPSPGCAAR</sequence>
<dbReference type="InterPro" id="IPR019401">
    <property type="entry name" value="Znf_CHCC"/>
</dbReference>
<reference evidence="3 4" key="1">
    <citation type="submission" date="2017-02" db="EMBL/GenBank/DDBJ databases">
        <authorList>
            <person name="Peterson S.W."/>
        </authorList>
    </citation>
    <scope>NUCLEOTIDE SEQUENCE [LARGE SCALE GENOMIC DNA]</scope>
    <source>
        <strain evidence="3 4">S285</strain>
    </source>
</reference>
<dbReference type="Proteomes" id="UP000193978">
    <property type="component" value="Chromosome"/>
</dbReference>